<name>Q22UJ2_TETTS</name>
<dbReference type="Pfam" id="PF00027">
    <property type="entry name" value="cNMP_binding"/>
    <property type="match status" value="2"/>
</dbReference>
<sequence length="1231" mass="142320">MSLNNSAIQNSNVENLQNSNSLDQSKQLCDNLTEDQIQRLNGEKLIEAGIAVLNKIPTKRAKSDIEILIRLTEEVQFFKNHFGQNHHSMLQEYSEHFGYQKCSRGDIVFKQGDQGDKFYLILRGQVKVLVSVKRQLQQNPQEKADKNKKVKNEKEEQLEIKVLKSGETFGELAIIDSKPRGATIVCMEDCDFIVFEKISFIKILKDQETEKLRNEINQLTKIYLFKDFSLNLLKNLYLLFSVNSYQRGDVIYREGDESDKLYIIREGEFKVSKKFEYNLDEAKINKLNNNEKMSKVKILDIGLIGKFQSLGEEEFFVGIQREVTVTCVSKDAVIMAINKKDLLKKMSYDQNSVRLMQSRAKDKFDFRQSKLKQLQEKFQEDEESVVLKNYKRNILKISKKIEEVIDSNDINQFSINSQFCVEKTTLSKKQQQENFVIPDQNTIRSNDQSFESQEADVNQNNISKIGTPRSQRQGNYTPGRDSLFKLNSPKQNQTLNNSQLFRQNSLNSSHIKSHDNSAFLYKNSPKQSESNQDAQFANFSQFLQNMDDSSSSKQFNYPVPNLLQNLQRSQQKNSIFFKQGGNKQKPKKKILLRINEKLKDCTLDDIKKQQQTSFNQENTVNQLINFNVQKMAEENRIQISSSEIQTSRSSSSNSEQVSEQKQSIKSIQKNNNINSELDGFNFLGIQNLKHSQSTRNHNSKQINFPGQESKVNNNCFAVKSQGNILNYSMTQSQQSALNNFQQQQEIDQSYDQNLDQQDVSRKISICNNDSKASKNDSYLSDENSKTPSKIVVSQNLKIQNQKKVNNSNNIIIYQEKTRNSILTDKCRDFLNMDNKIIQDKAKAKSVMKNPFLYIDEFPLPKNVSTNLEDQDVDRLIQEKIINQVVKGNNAKRNSFFMQPLLQQQIQQKAFHINDEKKINEYEEFQYTPSNQQASQRLFKNQEESFQAFYNQSKEIPAQDNPPDQKKNQTPLETNRSLQLLAQTQQSPSSKLRSNKYSYSIRPLVFQTNIFHQDTSELIRPLSSQIGSSKNKTSHKKANTQLDQSLTKSNTARPLSSVVQSSNDKIVSRKHKNSISGQLKTINFDDLSQSPILNHFRQLSSGRTFVLEKQNSQQPFKQELNQKIEELIEKKKQVQNQQAQTNFVQVQIQRPKTSQTVFKHDFKAIPCQQVNNQVYHVYNCKGKNDGKCLCKSNHLNLLPLKFRTDLIMQNQKAIKKNCFSVRMQGKIYQNAV</sequence>
<dbReference type="KEGG" id="tet:TTHERM_00554330"/>
<dbReference type="Gene3D" id="2.60.120.10">
    <property type="entry name" value="Jelly Rolls"/>
    <property type="match status" value="2"/>
</dbReference>
<evidence type="ECO:0000313" key="4">
    <source>
        <dbReference type="Proteomes" id="UP000009168"/>
    </source>
</evidence>
<feature type="domain" description="Cyclic nucleotide-binding" evidence="2">
    <location>
        <begin position="224"/>
        <end position="299"/>
    </location>
</feature>
<organism evidence="3 4">
    <name type="scientific">Tetrahymena thermophila (strain SB210)</name>
    <dbReference type="NCBI Taxonomy" id="312017"/>
    <lineage>
        <taxon>Eukaryota</taxon>
        <taxon>Sar</taxon>
        <taxon>Alveolata</taxon>
        <taxon>Ciliophora</taxon>
        <taxon>Intramacronucleata</taxon>
        <taxon>Oligohymenophorea</taxon>
        <taxon>Hymenostomatida</taxon>
        <taxon>Tetrahymenina</taxon>
        <taxon>Tetrahymenidae</taxon>
        <taxon>Tetrahymena</taxon>
    </lineage>
</organism>
<feature type="region of interest" description="Disordered" evidence="1">
    <location>
        <begin position="449"/>
        <end position="493"/>
    </location>
</feature>
<gene>
    <name evidence="3" type="ORF">TTHERM_00554330</name>
</gene>
<feature type="region of interest" description="Disordered" evidence="1">
    <location>
        <begin position="766"/>
        <end position="786"/>
    </location>
</feature>
<protein>
    <submittedName>
        <fullName evidence="3">Cyclic nucleotide-binding domain protein</fullName>
    </submittedName>
</protein>
<dbReference type="InterPro" id="IPR018490">
    <property type="entry name" value="cNMP-bd_dom_sf"/>
</dbReference>
<dbReference type="InterPro" id="IPR014710">
    <property type="entry name" value="RmlC-like_jellyroll"/>
</dbReference>
<feature type="compositionally biased region" description="Polar residues" evidence="1">
    <location>
        <begin position="449"/>
        <end position="476"/>
    </location>
</feature>
<feature type="region of interest" description="Disordered" evidence="1">
    <location>
        <begin position="1047"/>
        <end position="1071"/>
    </location>
</feature>
<dbReference type="AlphaFoldDB" id="Q22UJ2"/>
<dbReference type="PANTHER" id="PTHR23011:SF28">
    <property type="entry name" value="CYCLIC NUCLEOTIDE-BINDING DOMAIN CONTAINING PROTEIN"/>
    <property type="match status" value="1"/>
</dbReference>
<dbReference type="Proteomes" id="UP000009168">
    <property type="component" value="Unassembled WGS sequence"/>
</dbReference>
<dbReference type="RefSeq" id="XP_001009223.2">
    <property type="nucleotide sequence ID" value="XM_001009223.2"/>
</dbReference>
<accession>Q22UJ2</accession>
<dbReference type="SUPFAM" id="SSF51206">
    <property type="entry name" value="cAMP-binding domain-like"/>
    <property type="match status" value="2"/>
</dbReference>
<dbReference type="CDD" id="cd00038">
    <property type="entry name" value="CAP_ED"/>
    <property type="match status" value="2"/>
</dbReference>
<dbReference type="PRINTS" id="PR00103">
    <property type="entry name" value="CAMPKINASE"/>
</dbReference>
<dbReference type="STRING" id="312017.Q22UJ2"/>
<reference evidence="4" key="1">
    <citation type="journal article" date="2006" name="PLoS Biol.">
        <title>Macronuclear genome sequence of the ciliate Tetrahymena thermophila, a model eukaryote.</title>
        <authorList>
            <person name="Eisen J.A."/>
            <person name="Coyne R.S."/>
            <person name="Wu M."/>
            <person name="Wu D."/>
            <person name="Thiagarajan M."/>
            <person name="Wortman J.R."/>
            <person name="Badger J.H."/>
            <person name="Ren Q."/>
            <person name="Amedeo P."/>
            <person name="Jones K.M."/>
            <person name="Tallon L.J."/>
            <person name="Delcher A.L."/>
            <person name="Salzberg S.L."/>
            <person name="Silva J.C."/>
            <person name="Haas B.J."/>
            <person name="Majoros W.H."/>
            <person name="Farzad M."/>
            <person name="Carlton J.M."/>
            <person name="Smith R.K. Jr."/>
            <person name="Garg J."/>
            <person name="Pearlman R.E."/>
            <person name="Karrer K.M."/>
            <person name="Sun L."/>
            <person name="Manning G."/>
            <person name="Elde N.C."/>
            <person name="Turkewitz A.P."/>
            <person name="Asai D.J."/>
            <person name="Wilkes D.E."/>
            <person name="Wang Y."/>
            <person name="Cai H."/>
            <person name="Collins K."/>
            <person name="Stewart B.A."/>
            <person name="Lee S.R."/>
            <person name="Wilamowska K."/>
            <person name="Weinberg Z."/>
            <person name="Ruzzo W.L."/>
            <person name="Wloga D."/>
            <person name="Gaertig J."/>
            <person name="Frankel J."/>
            <person name="Tsao C.-C."/>
            <person name="Gorovsky M.A."/>
            <person name="Keeling P.J."/>
            <person name="Waller R.F."/>
            <person name="Patron N.J."/>
            <person name="Cherry J.M."/>
            <person name="Stover N.A."/>
            <person name="Krieger C.J."/>
            <person name="del Toro C."/>
            <person name="Ryder H.F."/>
            <person name="Williamson S.C."/>
            <person name="Barbeau R.A."/>
            <person name="Hamilton E.P."/>
            <person name="Orias E."/>
        </authorList>
    </citation>
    <scope>NUCLEOTIDE SEQUENCE [LARGE SCALE GENOMIC DNA]</scope>
    <source>
        <strain evidence="4">SB210</strain>
    </source>
</reference>
<dbReference type="GeneID" id="7840668"/>
<dbReference type="PANTHER" id="PTHR23011">
    <property type="entry name" value="CYCLIC NUCLEOTIDE-BINDING DOMAIN CONTAINING PROTEIN"/>
    <property type="match status" value="1"/>
</dbReference>
<feature type="compositionally biased region" description="Polar residues" evidence="1">
    <location>
        <begin position="1047"/>
        <end position="1064"/>
    </location>
</feature>
<dbReference type="InterPro" id="IPR000595">
    <property type="entry name" value="cNMP-bd_dom"/>
</dbReference>
<evidence type="ECO:0000313" key="3">
    <source>
        <dbReference type="EMBL" id="EAR88978.2"/>
    </source>
</evidence>
<evidence type="ECO:0000256" key="1">
    <source>
        <dbReference type="SAM" id="MobiDB-lite"/>
    </source>
</evidence>
<dbReference type="EMBL" id="GG662828">
    <property type="protein sequence ID" value="EAR88978.2"/>
    <property type="molecule type" value="Genomic_DNA"/>
</dbReference>
<dbReference type="OrthoDB" id="2021138at2759"/>
<feature type="domain" description="Cyclic nucleotide-binding" evidence="2">
    <location>
        <begin position="99"/>
        <end position="204"/>
    </location>
</feature>
<evidence type="ECO:0000259" key="2">
    <source>
        <dbReference type="PROSITE" id="PS50042"/>
    </source>
</evidence>
<dbReference type="HOGENOM" id="CLU_264329_0_0_1"/>
<feature type="region of interest" description="Disordered" evidence="1">
    <location>
        <begin position="640"/>
        <end position="665"/>
    </location>
</feature>
<keyword evidence="4" id="KW-1185">Reference proteome</keyword>
<dbReference type="PROSITE" id="PS50042">
    <property type="entry name" value="CNMP_BINDING_3"/>
    <property type="match status" value="2"/>
</dbReference>
<dbReference type="eggNOG" id="KOG1113">
    <property type="taxonomic scope" value="Eukaryota"/>
</dbReference>
<dbReference type="SMART" id="SM00100">
    <property type="entry name" value="cNMP"/>
    <property type="match status" value="2"/>
</dbReference>
<proteinExistence type="predicted"/>
<dbReference type="InParanoid" id="Q22UJ2"/>